<evidence type="ECO:0000256" key="2">
    <source>
        <dbReference type="SAM" id="SignalP"/>
    </source>
</evidence>
<evidence type="ECO:0008006" key="5">
    <source>
        <dbReference type="Google" id="ProtNLM"/>
    </source>
</evidence>
<keyword evidence="2" id="KW-0732">Signal</keyword>
<evidence type="ECO:0000313" key="3">
    <source>
        <dbReference type="EMBL" id="QCI80148.1"/>
    </source>
</evidence>
<gene>
    <name evidence="3" type="ORF">E6W36_13490</name>
</gene>
<dbReference type="RefSeq" id="WP_222873012.1">
    <property type="nucleotide sequence ID" value="NZ_CP039704.1"/>
</dbReference>
<dbReference type="SUPFAM" id="SSF51126">
    <property type="entry name" value="Pectin lyase-like"/>
    <property type="match status" value="1"/>
</dbReference>
<keyword evidence="4" id="KW-1185">Reference proteome</keyword>
<dbReference type="Proteomes" id="UP000298714">
    <property type="component" value="Chromosome"/>
</dbReference>
<feature type="compositionally biased region" description="Low complexity" evidence="1">
    <location>
        <begin position="203"/>
        <end position="215"/>
    </location>
</feature>
<proteinExistence type="predicted"/>
<evidence type="ECO:0000256" key="1">
    <source>
        <dbReference type="SAM" id="MobiDB-lite"/>
    </source>
</evidence>
<feature type="region of interest" description="Disordered" evidence="1">
    <location>
        <begin position="199"/>
        <end position="229"/>
    </location>
</feature>
<feature type="compositionally biased region" description="Basic residues" evidence="1">
    <location>
        <begin position="217"/>
        <end position="229"/>
    </location>
</feature>
<accession>A0A4D7C936</accession>
<sequence length="229" mass="24393">MIGQPITSQTKSVSLALMLGVLMALAPLEEAAAQPQTVSARCAATVQGKTGAAWFRQGLPQGQLLLDDGRYLAGDSAAARYLKAVVDGCKRTISPAWDLASDIPGSDLVVVVKPQDDTPADAAINAALRDPQNAGKWIYVPAGQYTLMNSLEFRNGDKLIADQAAIFHRGFASSAWDRALIQGLVPRAPNGNPRPLCMDEEAPASSPRPMAASRAITRNRRHLTRPPCP</sequence>
<name>A0A4D7C936_9SPHN</name>
<evidence type="ECO:0000313" key="4">
    <source>
        <dbReference type="Proteomes" id="UP000298714"/>
    </source>
</evidence>
<organism evidence="3 4">
    <name type="scientific">Hankyongella ginsenosidimutans</name>
    <dbReference type="NCBI Taxonomy" id="1763828"/>
    <lineage>
        <taxon>Bacteria</taxon>
        <taxon>Pseudomonadati</taxon>
        <taxon>Pseudomonadota</taxon>
        <taxon>Alphaproteobacteria</taxon>
        <taxon>Sphingomonadales</taxon>
        <taxon>Sphingomonadaceae</taxon>
        <taxon>Hankyongella</taxon>
    </lineage>
</organism>
<dbReference type="InterPro" id="IPR011050">
    <property type="entry name" value="Pectin_lyase_fold/virulence"/>
</dbReference>
<protein>
    <recommendedName>
        <fullName evidence="5">Pectate lyase superfamily protein domain-containing protein</fullName>
    </recommendedName>
</protein>
<dbReference type="KEGG" id="hgn:E6W36_13490"/>
<dbReference type="EMBL" id="CP039704">
    <property type="protein sequence ID" value="QCI80148.1"/>
    <property type="molecule type" value="Genomic_DNA"/>
</dbReference>
<dbReference type="AlphaFoldDB" id="A0A4D7C936"/>
<feature type="chain" id="PRO_5020209801" description="Pectate lyase superfamily protein domain-containing protein" evidence="2">
    <location>
        <begin position="27"/>
        <end position="229"/>
    </location>
</feature>
<feature type="signal peptide" evidence="2">
    <location>
        <begin position="1"/>
        <end position="26"/>
    </location>
</feature>
<reference evidence="4" key="1">
    <citation type="submission" date="2019-04" db="EMBL/GenBank/DDBJ databases">
        <title>Complete genome sequence of Sphingomonas sp. W1-2-3.</title>
        <authorList>
            <person name="Im W.T."/>
        </authorList>
    </citation>
    <scope>NUCLEOTIDE SEQUENCE [LARGE SCALE GENOMIC DNA]</scope>
    <source>
        <strain evidence="4">W1-2-3</strain>
    </source>
</reference>